<evidence type="ECO:0000313" key="1">
    <source>
        <dbReference type="EMBL" id="QDT09110.1"/>
    </source>
</evidence>
<keyword evidence="2" id="KW-1185">Reference proteome</keyword>
<proteinExistence type="predicted"/>
<dbReference type="AlphaFoldDB" id="A0A517NPS2"/>
<accession>A0A517NPS2</accession>
<dbReference type="Proteomes" id="UP000319817">
    <property type="component" value="Chromosome"/>
</dbReference>
<protein>
    <submittedName>
        <fullName evidence="1">Uncharacterized protein</fullName>
    </submittedName>
</protein>
<dbReference type="EMBL" id="CP036526">
    <property type="protein sequence ID" value="QDT09110.1"/>
    <property type="molecule type" value="Genomic_DNA"/>
</dbReference>
<dbReference type="RefSeq" id="WP_419189693.1">
    <property type="nucleotide sequence ID" value="NZ_CP036526.1"/>
</dbReference>
<reference evidence="1 2" key="1">
    <citation type="submission" date="2019-02" db="EMBL/GenBank/DDBJ databases">
        <title>Deep-cultivation of Planctomycetes and their phenomic and genomic characterization uncovers novel biology.</title>
        <authorList>
            <person name="Wiegand S."/>
            <person name="Jogler M."/>
            <person name="Boedeker C."/>
            <person name="Pinto D."/>
            <person name="Vollmers J."/>
            <person name="Rivas-Marin E."/>
            <person name="Kohn T."/>
            <person name="Peeters S.H."/>
            <person name="Heuer A."/>
            <person name="Rast P."/>
            <person name="Oberbeckmann S."/>
            <person name="Bunk B."/>
            <person name="Jeske O."/>
            <person name="Meyerdierks A."/>
            <person name="Storesund J.E."/>
            <person name="Kallscheuer N."/>
            <person name="Luecker S."/>
            <person name="Lage O.M."/>
            <person name="Pohl T."/>
            <person name="Merkel B.J."/>
            <person name="Hornburger P."/>
            <person name="Mueller R.-W."/>
            <person name="Bruemmer F."/>
            <person name="Labrenz M."/>
            <person name="Spormann A.M."/>
            <person name="Op den Camp H."/>
            <person name="Overmann J."/>
            <person name="Amann R."/>
            <person name="Jetten M.S.M."/>
            <person name="Mascher T."/>
            <person name="Medema M.H."/>
            <person name="Devos D.P."/>
            <person name="Kaster A.-K."/>
            <person name="Ovreas L."/>
            <person name="Rohde M."/>
            <person name="Galperin M.Y."/>
            <person name="Jogler C."/>
        </authorList>
    </citation>
    <scope>NUCLEOTIDE SEQUENCE [LARGE SCALE GENOMIC DNA]</scope>
    <source>
        <strain evidence="1 2">K23_9</strain>
    </source>
</reference>
<sequence length="295" mass="34414">MSNPEPASPNLLPRDEYVEQAHLYGLLRQRGQESMPIQELLDELRHEILITTKLPMAMDYLLTEVKHSGLLAPAMYKLRHYFTDFQTYLIRESEADTGRFMMSTALQILEADAKYRLDSVTPEGMFFFQFEALCRNRLSYDRGLAAMSNDPLYNDEWTKWILNLRAQVGLVDFADLIFLASEEYKRRMIEAGQSIEDKGPFLFGDKEGRIAFANRRKDPLFLFSAVQRHLGYPKVPRPIPADETSEIIPQLLRRVERVEARLKILDDERRGGMDITRFYEKNKDKPNFKLPELPE</sequence>
<gene>
    <name evidence="1" type="ORF">K239x_10550</name>
</gene>
<evidence type="ECO:0000313" key="2">
    <source>
        <dbReference type="Proteomes" id="UP000319817"/>
    </source>
</evidence>
<name>A0A517NPS2_9BACT</name>
<organism evidence="1 2">
    <name type="scientific">Stieleria marina</name>
    <dbReference type="NCBI Taxonomy" id="1930275"/>
    <lineage>
        <taxon>Bacteria</taxon>
        <taxon>Pseudomonadati</taxon>
        <taxon>Planctomycetota</taxon>
        <taxon>Planctomycetia</taxon>
        <taxon>Pirellulales</taxon>
        <taxon>Pirellulaceae</taxon>
        <taxon>Stieleria</taxon>
    </lineage>
</organism>